<dbReference type="InterPro" id="IPR013098">
    <property type="entry name" value="Ig_I-set"/>
</dbReference>
<dbReference type="InterPro" id="IPR001245">
    <property type="entry name" value="Ser-Thr/Tyr_kinase_cat_dom"/>
</dbReference>
<keyword evidence="19" id="KW-0325">Glycoprotein</keyword>
<dbReference type="FunFam" id="1.10.510.10:FF:000034">
    <property type="entry name" value="Tyrosine-protein kinase receptor"/>
    <property type="match status" value="1"/>
</dbReference>
<keyword evidence="6 25" id="KW-0812">Transmembrane</keyword>
<evidence type="ECO:0000256" key="13">
    <source>
        <dbReference type="ARBA" id="ARBA00022902"/>
    </source>
</evidence>
<dbReference type="FunFam" id="3.30.200.20:FF:000033">
    <property type="entry name" value="Tyrosine-protein kinase receptor"/>
    <property type="match status" value="1"/>
</dbReference>
<evidence type="ECO:0000256" key="7">
    <source>
        <dbReference type="ARBA" id="ARBA00022729"/>
    </source>
</evidence>
<keyword evidence="4" id="KW-0433">Leucine-rich repeat</keyword>
<dbReference type="GeneID" id="110977267"/>
<evidence type="ECO:0000256" key="25">
    <source>
        <dbReference type="RuleBase" id="RU000312"/>
    </source>
</evidence>
<keyword evidence="14 26" id="KW-1133">Transmembrane helix</keyword>
<protein>
    <recommendedName>
        <fullName evidence="25">Tyrosine-protein kinase receptor</fullName>
        <ecNumber evidence="25">2.7.10.1</ecNumber>
    </recommendedName>
</protein>
<keyword evidence="5" id="KW-0808">Transferase</keyword>
<dbReference type="GO" id="GO:0030424">
    <property type="term" value="C:axon"/>
    <property type="evidence" value="ECO:0007669"/>
    <property type="project" value="TreeGrafter"/>
</dbReference>
<evidence type="ECO:0000256" key="6">
    <source>
        <dbReference type="ARBA" id="ARBA00022692"/>
    </source>
</evidence>
<keyword evidence="2" id="KW-0217">Developmental protein</keyword>
<dbReference type="PROSITE" id="PS00109">
    <property type="entry name" value="PROTEIN_KINASE_TYR"/>
    <property type="match status" value="1"/>
</dbReference>
<dbReference type="PROSITE" id="PS50011">
    <property type="entry name" value="PROTEIN_KINASE_DOM"/>
    <property type="match status" value="1"/>
</dbReference>
<dbReference type="RefSeq" id="XP_022086926.1">
    <property type="nucleotide sequence ID" value="XM_022231234.1"/>
</dbReference>
<evidence type="ECO:0000256" key="4">
    <source>
        <dbReference type="ARBA" id="ARBA00022614"/>
    </source>
</evidence>
<evidence type="ECO:0000256" key="8">
    <source>
        <dbReference type="ARBA" id="ARBA00022737"/>
    </source>
</evidence>
<keyword evidence="20" id="KW-0393">Immunoglobulin domain</keyword>
<dbReference type="InterPro" id="IPR001611">
    <property type="entry name" value="Leu-rich_rpt"/>
</dbReference>
<evidence type="ECO:0000256" key="15">
    <source>
        <dbReference type="ARBA" id="ARBA00023136"/>
    </source>
</evidence>
<keyword evidence="11" id="KW-0221">Differentiation</keyword>
<dbReference type="InterPro" id="IPR002011">
    <property type="entry name" value="Tyr_kinase_rcpt_2_CS"/>
</dbReference>
<feature type="signal peptide" evidence="27">
    <location>
        <begin position="1"/>
        <end position="34"/>
    </location>
</feature>
<organism evidence="30 31">
    <name type="scientific">Acanthaster planci</name>
    <name type="common">Crown-of-thorns starfish</name>
    <dbReference type="NCBI Taxonomy" id="133434"/>
    <lineage>
        <taxon>Eukaryota</taxon>
        <taxon>Metazoa</taxon>
        <taxon>Echinodermata</taxon>
        <taxon>Eleutherozoa</taxon>
        <taxon>Asterozoa</taxon>
        <taxon>Asteroidea</taxon>
        <taxon>Valvatacea</taxon>
        <taxon>Valvatida</taxon>
        <taxon>Acanthasteridae</taxon>
        <taxon>Acanthaster</taxon>
    </lineage>
</organism>
<evidence type="ECO:0000256" key="1">
    <source>
        <dbReference type="ARBA" id="ARBA00004479"/>
    </source>
</evidence>
<evidence type="ECO:0000256" key="12">
    <source>
        <dbReference type="ARBA" id="ARBA00022840"/>
    </source>
</evidence>
<dbReference type="InterPro" id="IPR036179">
    <property type="entry name" value="Ig-like_dom_sf"/>
</dbReference>
<evidence type="ECO:0000256" key="14">
    <source>
        <dbReference type="ARBA" id="ARBA00022989"/>
    </source>
</evidence>
<dbReference type="InterPro" id="IPR020777">
    <property type="entry name" value="NTRK"/>
</dbReference>
<dbReference type="PROSITE" id="PS00107">
    <property type="entry name" value="PROTEIN_KINASE_ATP"/>
    <property type="match status" value="1"/>
</dbReference>
<gene>
    <name evidence="31" type="primary">LOC110977267</name>
</gene>
<sequence length="831" mass="93189">MSSLAVHPHRQNSHKMRFWFLCFHFVVIFHKSGTGGGVALATPMDTSACPPPCQCYSTLTIECTRESNMTEFPSHILAPEQLFTRLIIRGQSNFSELTGHSLRNMTSLETLEISRSGLQHVSDDAFMETPNLVQIDFSGNNLKTLSWRPFKYIISKLQKLDVSDNPLVCGCALDWLVPRPVAGQTSFDIGESTCFENTKRDPISLRTMDIPEGTCTLPTVQVSRSEFTFNNTGTFEVTCRVTGEPTPQIDWDTSSLEREGSVSNFTVVDLPDGGKKLQVAGATGIATGMLNCSASNERGQNLQSVRLYVQTKPQIVSLQMKKMFHSSICFEVRGIPKPNTTFLKNGKFFISDVLNPNNPNFVKMAHFDPEQPLSNALNGCVYFTTPSHVDNANYTLACTNLLGRDEKELEVIFIPHPGDKFPSPKTPKTHGTTVKDRTRIETLAPRVEADKNSAMQKVVVVLVVIIVGTLLVGLVGYRYRKRQHLYRGINQDGNAAPFSVMSFMENGRGDKSEMVSMIPNPNYLPRNGTAVHHISRDQMRFLGELGEGAFGVVCLGICENLPAEGDVTMVAIKTLKDASIGDARKDFEREAELLTNLQHDNIVTFYGVCMEKEPFLMVFEYMENGDLNNFLRCRGPDAECLGLSKNPALLPLTVNELLFIAKQIASGMMYMASQHFVHRDMATRNCLVGDKLVVKIADFGMSRDVYSTDYYRVGSHTMLPVRWMPPESIIYRTYSIESDVWSYGVVLWEIFEYGKQPWYGLSNHEVIEYIHNGILLDCPKACPKEVYKVMLGCWQRQPQQRLVIKEAHEAISRLSDENPPFVDMTGKNTFV</sequence>
<name>A0A8B7Y500_ACAPL</name>
<dbReference type="InterPro" id="IPR008266">
    <property type="entry name" value="Tyr_kinase_AS"/>
</dbReference>
<evidence type="ECO:0000256" key="9">
    <source>
        <dbReference type="ARBA" id="ARBA00022741"/>
    </source>
</evidence>
<evidence type="ECO:0000256" key="17">
    <source>
        <dbReference type="ARBA" id="ARBA00023157"/>
    </source>
</evidence>
<dbReference type="GO" id="GO:0007169">
    <property type="term" value="P:cell surface receptor protein tyrosine kinase signaling pathway"/>
    <property type="evidence" value="ECO:0007669"/>
    <property type="project" value="InterPro"/>
</dbReference>
<dbReference type="InterPro" id="IPR000719">
    <property type="entry name" value="Prot_kinase_dom"/>
</dbReference>
<evidence type="ECO:0000256" key="16">
    <source>
        <dbReference type="ARBA" id="ARBA00023137"/>
    </source>
</evidence>
<dbReference type="InterPro" id="IPR007110">
    <property type="entry name" value="Ig-like_dom"/>
</dbReference>
<dbReference type="InterPro" id="IPR017441">
    <property type="entry name" value="Protein_kinase_ATP_BS"/>
</dbReference>
<dbReference type="GO" id="GO:0007399">
    <property type="term" value="P:nervous system development"/>
    <property type="evidence" value="ECO:0007669"/>
    <property type="project" value="UniProtKB-KW"/>
</dbReference>
<dbReference type="Gene3D" id="3.80.10.10">
    <property type="entry name" value="Ribonuclease Inhibitor"/>
    <property type="match status" value="1"/>
</dbReference>
<evidence type="ECO:0000256" key="21">
    <source>
        <dbReference type="ARBA" id="ARBA00051243"/>
    </source>
</evidence>
<feature type="binding site" evidence="23 24">
    <location>
        <position position="573"/>
    </location>
    <ligand>
        <name>ATP</name>
        <dbReference type="ChEBI" id="CHEBI:30616"/>
    </ligand>
</feature>
<evidence type="ECO:0000313" key="31">
    <source>
        <dbReference type="RefSeq" id="XP_022086926.1"/>
    </source>
</evidence>
<keyword evidence="8" id="KW-0677">Repeat</keyword>
<keyword evidence="30" id="KW-1185">Reference proteome</keyword>
<comment type="similarity">
    <text evidence="25">Belongs to the protein kinase superfamily. Tyr protein kinase family. Insulin receptor subfamily.</text>
</comment>
<dbReference type="GO" id="GO:0030154">
    <property type="term" value="P:cell differentiation"/>
    <property type="evidence" value="ECO:0007669"/>
    <property type="project" value="UniProtKB-KW"/>
</dbReference>
<dbReference type="Pfam" id="PF07714">
    <property type="entry name" value="PK_Tyr_Ser-Thr"/>
    <property type="match status" value="1"/>
</dbReference>
<evidence type="ECO:0000259" key="29">
    <source>
        <dbReference type="PROSITE" id="PS50835"/>
    </source>
</evidence>
<feature type="transmembrane region" description="Helical" evidence="26">
    <location>
        <begin position="458"/>
        <end position="477"/>
    </location>
</feature>
<dbReference type="PROSITE" id="PS00239">
    <property type="entry name" value="RECEPTOR_TYR_KIN_II"/>
    <property type="match status" value="1"/>
</dbReference>
<dbReference type="Gene3D" id="1.10.510.10">
    <property type="entry name" value="Transferase(Phosphotransferase) domain 1"/>
    <property type="match status" value="1"/>
</dbReference>
<evidence type="ECO:0000256" key="18">
    <source>
        <dbReference type="ARBA" id="ARBA00023170"/>
    </source>
</evidence>
<reference evidence="31" key="1">
    <citation type="submission" date="2025-08" db="UniProtKB">
        <authorList>
            <consortium name="RefSeq"/>
        </authorList>
    </citation>
    <scope>IDENTIFICATION</scope>
</reference>
<dbReference type="PROSITE" id="PS50835">
    <property type="entry name" value="IG_LIKE"/>
    <property type="match status" value="1"/>
</dbReference>
<dbReference type="OMA" id="LSWHVFE"/>
<evidence type="ECO:0000256" key="3">
    <source>
        <dbReference type="ARBA" id="ARBA00022553"/>
    </source>
</evidence>
<dbReference type="GO" id="GO:0043235">
    <property type="term" value="C:receptor complex"/>
    <property type="evidence" value="ECO:0007669"/>
    <property type="project" value="TreeGrafter"/>
</dbReference>
<dbReference type="GO" id="GO:0005886">
    <property type="term" value="C:plasma membrane"/>
    <property type="evidence" value="ECO:0007669"/>
    <property type="project" value="InterPro"/>
</dbReference>
<dbReference type="Pfam" id="PF13855">
    <property type="entry name" value="LRR_8"/>
    <property type="match status" value="1"/>
</dbReference>
<keyword evidence="13" id="KW-0524">Neurogenesis</keyword>
<evidence type="ECO:0000256" key="26">
    <source>
        <dbReference type="SAM" id="Phobius"/>
    </source>
</evidence>
<keyword evidence="17" id="KW-1015">Disulfide bond</keyword>
<keyword evidence="12 23" id="KW-0067">ATP-binding</keyword>
<evidence type="ECO:0000256" key="2">
    <source>
        <dbReference type="ARBA" id="ARBA00022473"/>
    </source>
</evidence>
<dbReference type="PANTHER" id="PTHR24416">
    <property type="entry name" value="TYROSINE-PROTEIN KINASE RECEPTOR"/>
    <property type="match status" value="1"/>
</dbReference>
<dbReference type="GO" id="GO:0005524">
    <property type="term" value="F:ATP binding"/>
    <property type="evidence" value="ECO:0007669"/>
    <property type="project" value="UniProtKB-UniRule"/>
</dbReference>
<feature type="domain" description="Ig-like" evidence="29">
    <location>
        <begin position="218"/>
        <end position="308"/>
    </location>
</feature>
<dbReference type="EC" id="2.7.10.1" evidence="25"/>
<dbReference type="GO" id="GO:0043121">
    <property type="term" value="F:neurotrophin binding"/>
    <property type="evidence" value="ECO:0007669"/>
    <property type="project" value="TreeGrafter"/>
</dbReference>
<dbReference type="GO" id="GO:1990090">
    <property type="term" value="P:cellular response to nerve growth factor stimulus"/>
    <property type="evidence" value="ECO:0007669"/>
    <property type="project" value="TreeGrafter"/>
</dbReference>
<evidence type="ECO:0000259" key="28">
    <source>
        <dbReference type="PROSITE" id="PS50011"/>
    </source>
</evidence>
<evidence type="ECO:0000313" key="30">
    <source>
        <dbReference type="Proteomes" id="UP000694845"/>
    </source>
</evidence>
<keyword evidence="9 23" id="KW-0547">Nucleotide-binding</keyword>
<evidence type="ECO:0000256" key="10">
    <source>
        <dbReference type="ARBA" id="ARBA00022777"/>
    </source>
</evidence>
<dbReference type="Proteomes" id="UP000694845">
    <property type="component" value="Unplaced"/>
</dbReference>
<dbReference type="InterPro" id="IPR050122">
    <property type="entry name" value="RTK"/>
</dbReference>
<dbReference type="Pfam" id="PF07679">
    <property type="entry name" value="I-set"/>
    <property type="match status" value="1"/>
</dbReference>
<feature type="binding site" evidence="23">
    <location>
        <begin position="545"/>
        <end position="553"/>
    </location>
    <ligand>
        <name>ATP</name>
        <dbReference type="ChEBI" id="CHEBI:30616"/>
    </ligand>
</feature>
<evidence type="ECO:0000256" key="11">
    <source>
        <dbReference type="ARBA" id="ARBA00022782"/>
    </source>
</evidence>
<keyword evidence="16" id="KW-0829">Tyrosine-protein kinase</keyword>
<dbReference type="PRINTS" id="PR01939">
    <property type="entry name" value="NTKRECEPTOR"/>
</dbReference>
<dbReference type="SUPFAM" id="SSF52058">
    <property type="entry name" value="L domain-like"/>
    <property type="match status" value="1"/>
</dbReference>
<dbReference type="OrthoDB" id="3256376at2759"/>
<keyword evidence="10" id="KW-0418">Kinase</keyword>
<dbReference type="InterPro" id="IPR013783">
    <property type="entry name" value="Ig-like_fold"/>
</dbReference>
<comment type="catalytic activity">
    <reaction evidence="21 25">
        <text>L-tyrosyl-[protein] + ATP = O-phospho-L-tyrosyl-[protein] + ADP + H(+)</text>
        <dbReference type="Rhea" id="RHEA:10596"/>
        <dbReference type="Rhea" id="RHEA-COMP:10136"/>
        <dbReference type="Rhea" id="RHEA-COMP:20101"/>
        <dbReference type="ChEBI" id="CHEBI:15378"/>
        <dbReference type="ChEBI" id="CHEBI:30616"/>
        <dbReference type="ChEBI" id="CHEBI:46858"/>
        <dbReference type="ChEBI" id="CHEBI:61978"/>
        <dbReference type="ChEBI" id="CHEBI:456216"/>
        <dbReference type="EC" id="2.7.10.1"/>
    </reaction>
</comment>
<feature type="active site" description="Proton acceptor" evidence="22">
    <location>
        <position position="680"/>
    </location>
</feature>
<dbReference type="PANTHER" id="PTHR24416:SF614">
    <property type="entry name" value="PROTEIN KINASE DOMAIN-CONTAINING PROTEIN"/>
    <property type="match status" value="1"/>
</dbReference>
<evidence type="ECO:0000256" key="5">
    <source>
        <dbReference type="ARBA" id="ARBA00022679"/>
    </source>
</evidence>
<evidence type="ECO:0000256" key="19">
    <source>
        <dbReference type="ARBA" id="ARBA00023180"/>
    </source>
</evidence>
<keyword evidence="18 25" id="KW-0675">Receptor</keyword>
<dbReference type="SUPFAM" id="SSF48726">
    <property type="entry name" value="Immunoglobulin"/>
    <property type="match status" value="1"/>
</dbReference>
<dbReference type="InterPro" id="IPR011009">
    <property type="entry name" value="Kinase-like_dom_sf"/>
</dbReference>
<evidence type="ECO:0000256" key="20">
    <source>
        <dbReference type="ARBA" id="ARBA00023319"/>
    </source>
</evidence>
<comment type="subcellular location">
    <subcellularLocation>
        <location evidence="1">Membrane</location>
        <topology evidence="1">Single-pass type I membrane protein</topology>
    </subcellularLocation>
</comment>
<evidence type="ECO:0000256" key="23">
    <source>
        <dbReference type="PIRSR" id="PIRSR620777-51"/>
    </source>
</evidence>
<accession>A0A8B7Y500</accession>
<keyword evidence="7 27" id="KW-0732">Signal</keyword>
<proteinExistence type="inferred from homology"/>
<evidence type="ECO:0000256" key="22">
    <source>
        <dbReference type="PIRSR" id="PIRSR620777-50"/>
    </source>
</evidence>
<dbReference type="PRINTS" id="PR00109">
    <property type="entry name" value="TYRKINASE"/>
</dbReference>
<feature type="domain" description="Protein kinase" evidence="28">
    <location>
        <begin position="539"/>
        <end position="811"/>
    </location>
</feature>
<keyword evidence="3 25" id="KW-0597">Phosphoprotein</keyword>
<dbReference type="SUPFAM" id="SSF56112">
    <property type="entry name" value="Protein kinase-like (PK-like)"/>
    <property type="match status" value="1"/>
</dbReference>
<dbReference type="InterPro" id="IPR032675">
    <property type="entry name" value="LRR_dom_sf"/>
</dbReference>
<dbReference type="Gene3D" id="2.60.40.10">
    <property type="entry name" value="Immunoglobulins"/>
    <property type="match status" value="2"/>
</dbReference>
<dbReference type="AlphaFoldDB" id="A0A8B7Y500"/>
<dbReference type="GO" id="GO:0051897">
    <property type="term" value="P:positive regulation of phosphatidylinositol 3-kinase/protein kinase B signal transduction"/>
    <property type="evidence" value="ECO:0007669"/>
    <property type="project" value="TreeGrafter"/>
</dbReference>
<feature type="chain" id="PRO_5034621194" description="Tyrosine-protein kinase receptor" evidence="27">
    <location>
        <begin position="35"/>
        <end position="831"/>
    </location>
</feature>
<dbReference type="Gene3D" id="3.30.200.20">
    <property type="entry name" value="Phosphorylase Kinase, domain 1"/>
    <property type="match status" value="1"/>
</dbReference>
<dbReference type="GO" id="GO:0004714">
    <property type="term" value="F:transmembrane receptor protein tyrosine kinase activity"/>
    <property type="evidence" value="ECO:0007669"/>
    <property type="project" value="UniProtKB-EC"/>
</dbReference>
<evidence type="ECO:0000256" key="24">
    <source>
        <dbReference type="PROSITE-ProRule" id="PRU10141"/>
    </source>
</evidence>
<keyword evidence="15 26" id="KW-0472">Membrane</keyword>
<evidence type="ECO:0000256" key="27">
    <source>
        <dbReference type="SAM" id="SignalP"/>
    </source>
</evidence>
<dbReference type="GO" id="GO:0010976">
    <property type="term" value="P:positive regulation of neuron projection development"/>
    <property type="evidence" value="ECO:0007669"/>
    <property type="project" value="TreeGrafter"/>
</dbReference>
<dbReference type="GO" id="GO:0005030">
    <property type="term" value="F:neurotrophin receptor activity"/>
    <property type="evidence" value="ECO:0007669"/>
    <property type="project" value="TreeGrafter"/>
</dbReference>